<feature type="signal peptide" evidence="1">
    <location>
        <begin position="1"/>
        <end position="19"/>
    </location>
</feature>
<gene>
    <name evidence="2" type="ORF">HMPREF9448_01640</name>
</gene>
<dbReference type="eggNOG" id="COG4198">
    <property type="taxonomic scope" value="Bacteria"/>
</dbReference>
<dbReference type="GeneID" id="77848889"/>
<proteinExistence type="predicted"/>
<comment type="caution">
    <text evidence="2">The sequence shown here is derived from an EMBL/GenBank/DDBJ whole genome shotgun (WGS) entry which is preliminary data.</text>
</comment>
<evidence type="ECO:0000256" key="1">
    <source>
        <dbReference type="SAM" id="SignalP"/>
    </source>
</evidence>
<accession>K0WZR2</accession>
<dbReference type="EMBL" id="ADLE01000011">
    <property type="protein sequence ID" value="EJZ63801.1"/>
    <property type="molecule type" value="Genomic_DNA"/>
</dbReference>
<keyword evidence="3" id="KW-1185">Reference proteome</keyword>
<dbReference type="PATRIC" id="fig|742726.3.peg.1718"/>
<dbReference type="Proteomes" id="UP000006044">
    <property type="component" value="Unassembled WGS sequence"/>
</dbReference>
<dbReference type="Pfam" id="PF12741">
    <property type="entry name" value="SusD-like"/>
    <property type="match status" value="1"/>
</dbReference>
<name>K0WZR2_9BACT</name>
<reference evidence="2 3" key="1">
    <citation type="submission" date="2012-08" db="EMBL/GenBank/DDBJ databases">
        <title>The Genome Sequence of Barnesiella intestinihominis YIT 11860.</title>
        <authorList>
            <consortium name="The Broad Institute Genome Sequencing Platform"/>
            <person name="Earl A."/>
            <person name="Ward D."/>
            <person name="Feldgarden M."/>
            <person name="Gevers D."/>
            <person name="Morotomi M."/>
            <person name="Walker B."/>
            <person name="Young S.K."/>
            <person name="Zeng Q."/>
            <person name="Gargeya S."/>
            <person name="Fitzgerald M."/>
            <person name="Haas B."/>
            <person name="Abouelleil A."/>
            <person name="Alvarado L."/>
            <person name="Arachchi H.M."/>
            <person name="Berlin A.M."/>
            <person name="Chapman S.B."/>
            <person name="Goldberg J."/>
            <person name="Griggs A."/>
            <person name="Gujja S."/>
            <person name="Hansen M."/>
            <person name="Howarth C."/>
            <person name="Imamovic A."/>
            <person name="Larimer J."/>
            <person name="McCowen C."/>
            <person name="Montmayeur A."/>
            <person name="Murphy C."/>
            <person name="Neiman D."/>
            <person name="Pearson M."/>
            <person name="Priest M."/>
            <person name="Roberts A."/>
            <person name="Saif S."/>
            <person name="Shea T."/>
            <person name="Sisk P."/>
            <person name="Sykes S."/>
            <person name="Wortman J."/>
            <person name="Nusbaum C."/>
            <person name="Birren B."/>
        </authorList>
    </citation>
    <scope>NUCLEOTIDE SEQUENCE [LARGE SCALE GENOMIC DNA]</scope>
    <source>
        <strain evidence="2 3">YIT 11860</strain>
    </source>
</reference>
<evidence type="ECO:0000313" key="3">
    <source>
        <dbReference type="Proteomes" id="UP000006044"/>
    </source>
</evidence>
<evidence type="ECO:0000313" key="2">
    <source>
        <dbReference type="EMBL" id="EJZ63801.1"/>
    </source>
</evidence>
<dbReference type="HOGENOM" id="CLU_025928_2_0_10"/>
<feature type="chain" id="PRO_5003840540" description="SusD/RagB family nutrient-binding outer membrane lipoprotein" evidence="1">
    <location>
        <begin position="20"/>
        <end position="595"/>
    </location>
</feature>
<dbReference type="AlphaFoldDB" id="K0WZR2"/>
<dbReference type="RefSeq" id="WP_008862099.1">
    <property type="nucleotide sequence ID" value="NZ_JH815204.1"/>
</dbReference>
<protein>
    <recommendedName>
        <fullName evidence="4">SusD/RagB family nutrient-binding outer membrane lipoprotein</fullName>
    </recommendedName>
</protein>
<evidence type="ECO:0008006" key="4">
    <source>
        <dbReference type="Google" id="ProtNLM"/>
    </source>
</evidence>
<dbReference type="InterPro" id="IPR024302">
    <property type="entry name" value="SusD-like"/>
</dbReference>
<dbReference type="STRING" id="742726.HMPREF9448_01640"/>
<dbReference type="Gene3D" id="1.25.40.390">
    <property type="match status" value="1"/>
</dbReference>
<dbReference type="OrthoDB" id="1387301at2"/>
<organism evidence="2 3">
    <name type="scientific">Barnesiella intestinihominis YIT 11860</name>
    <dbReference type="NCBI Taxonomy" id="742726"/>
    <lineage>
        <taxon>Bacteria</taxon>
        <taxon>Pseudomonadati</taxon>
        <taxon>Bacteroidota</taxon>
        <taxon>Bacteroidia</taxon>
        <taxon>Bacteroidales</taxon>
        <taxon>Barnesiellaceae</taxon>
        <taxon>Barnesiella</taxon>
    </lineage>
</organism>
<dbReference type="SUPFAM" id="SSF48452">
    <property type="entry name" value="TPR-like"/>
    <property type="match status" value="1"/>
</dbReference>
<sequence>MKKTVLAAFGALLSVVSLHSCLDFDMPTDTFTGGDTELDPIVYKGKADSIDYRKEISEEGFAFAEKELNNYFFQLQTVQYCMRGGKEGQLPGAHQYQYVYNITVDNYAGYLCVPHNFSHGGDGILSSTYYYNRGYCDGPYGAFLMVKNNLVNMLNHPHIDSIPEMKAIGLLLYNYSAQEMVDLYGSIPYVDHKNNKETNPFTFNKMADIYETIVDNLDTINACLKHYEQRPGWYKSRLNGILQQSDWVTKDFSIDTWRRFANSLKLRMAMHIVKVDRTKAQKWAQEAVTEGVIETENQEIALDPVVSGFTHPLVDISKLWGDSRLNASFESLLFSLKHPYVQDDYALFEKNSSQIVNETNPEEIEPTNSRIVGLRAGISMVSGQTVSVNPRIAYSAVSSNRISMAPLYLMKLSEVQFLRAEGAVRNWAMGGSAQSFYEAGIRSAQLDQRTNSQYGQKVDEYMSVEEPVAYAYTDPMDHTNDIASVTKIGVKWNEGDTPETKLEKIITQKYIAGFPYSYEAWNDLRRTGYPKIFPVLNVEDGDGSLVQGDLIRKIPLPGRDTSAGLSDIQTSGIEALGGTDTQGTRVWWDVEGSNF</sequence>
<dbReference type="InterPro" id="IPR011990">
    <property type="entry name" value="TPR-like_helical_dom_sf"/>
</dbReference>
<keyword evidence="1" id="KW-0732">Signal</keyword>